<dbReference type="GO" id="GO:0005789">
    <property type="term" value="C:endoplasmic reticulum membrane"/>
    <property type="evidence" value="ECO:0007669"/>
    <property type="project" value="TreeGrafter"/>
</dbReference>
<organism evidence="7 8">
    <name type="scientific">Ditylenchus dipsaci</name>
    <dbReference type="NCBI Taxonomy" id="166011"/>
    <lineage>
        <taxon>Eukaryota</taxon>
        <taxon>Metazoa</taxon>
        <taxon>Ecdysozoa</taxon>
        <taxon>Nematoda</taxon>
        <taxon>Chromadorea</taxon>
        <taxon>Rhabditida</taxon>
        <taxon>Tylenchina</taxon>
        <taxon>Tylenchomorpha</taxon>
        <taxon>Sphaerularioidea</taxon>
        <taxon>Anguinidae</taxon>
        <taxon>Anguininae</taxon>
        <taxon>Ditylenchus</taxon>
    </lineage>
</organism>
<comment type="subcellular location">
    <subcellularLocation>
        <location evidence="1">Membrane</location>
        <topology evidence="1">Single-pass membrane protein</topology>
    </subcellularLocation>
</comment>
<dbReference type="AlphaFoldDB" id="A0A915D5J7"/>
<keyword evidence="7" id="KW-1185">Reference proteome</keyword>
<dbReference type="CDD" id="cd06257">
    <property type="entry name" value="DnaJ"/>
    <property type="match status" value="1"/>
</dbReference>
<dbReference type="PANTHER" id="PTHR43908">
    <property type="entry name" value="AT29763P-RELATED"/>
    <property type="match status" value="1"/>
</dbReference>
<dbReference type="Proteomes" id="UP000887574">
    <property type="component" value="Unplaced"/>
</dbReference>
<dbReference type="Gene3D" id="1.10.287.110">
    <property type="entry name" value="DnaJ domain"/>
    <property type="match status" value="1"/>
</dbReference>
<keyword evidence="4 5" id="KW-0472">Membrane</keyword>
<dbReference type="InterPro" id="IPR036869">
    <property type="entry name" value="J_dom_sf"/>
</dbReference>
<dbReference type="WBParaSite" id="jg15625">
    <property type="protein sequence ID" value="jg15625"/>
    <property type="gene ID" value="jg15625"/>
</dbReference>
<keyword evidence="3 5" id="KW-1133">Transmembrane helix</keyword>
<evidence type="ECO:0000259" key="6">
    <source>
        <dbReference type="PROSITE" id="PS50076"/>
    </source>
</evidence>
<dbReference type="PRINTS" id="PR00625">
    <property type="entry name" value="JDOMAIN"/>
</dbReference>
<protein>
    <submittedName>
        <fullName evidence="8">J domain-containing protein</fullName>
    </submittedName>
</protein>
<dbReference type="Pfam" id="PF00226">
    <property type="entry name" value="DnaJ"/>
    <property type="match status" value="1"/>
</dbReference>
<dbReference type="PANTHER" id="PTHR43908:SF3">
    <property type="entry name" value="AT29763P-RELATED"/>
    <property type="match status" value="1"/>
</dbReference>
<feature type="domain" description="J" evidence="6">
    <location>
        <begin position="26"/>
        <end position="89"/>
    </location>
</feature>
<evidence type="ECO:0000313" key="8">
    <source>
        <dbReference type="WBParaSite" id="jg15625"/>
    </source>
</evidence>
<dbReference type="InterPro" id="IPR001623">
    <property type="entry name" value="DnaJ_domain"/>
</dbReference>
<proteinExistence type="predicted"/>
<evidence type="ECO:0000256" key="1">
    <source>
        <dbReference type="ARBA" id="ARBA00004167"/>
    </source>
</evidence>
<accession>A0A915D5J7</accession>
<evidence type="ECO:0000256" key="2">
    <source>
        <dbReference type="ARBA" id="ARBA00022692"/>
    </source>
</evidence>
<keyword evidence="2 5" id="KW-0812">Transmembrane</keyword>
<name>A0A915D5J7_9BILA</name>
<dbReference type="PROSITE" id="PS50076">
    <property type="entry name" value="DNAJ_2"/>
    <property type="match status" value="1"/>
</dbReference>
<dbReference type="GO" id="GO:0030544">
    <property type="term" value="F:Hsp70 protein binding"/>
    <property type="evidence" value="ECO:0007669"/>
    <property type="project" value="TreeGrafter"/>
</dbReference>
<sequence>MGDYSNDRNFSNEQVQMIERMKHLQGLLRILSVSRDASESTLKKEYYEMALKLHPDKCKAPGATEAFKALGNAGFEAEMSPEDIFEMFFGGGIFNPSALNRHRPQFRHHHRPHREQQPREEQLSSIILQLLQILPILVIIFGGLIANFFGEEQAFSIGQRQCIQCPEYGNNLRQVEQRAESDYISMLRTNCNRERNQREGLLWTAKMRGDADMWNKATDTELPHCKKLEGIYR</sequence>
<dbReference type="InterPro" id="IPR015399">
    <property type="entry name" value="DUF1977_DnaJ-like"/>
</dbReference>
<evidence type="ECO:0000256" key="3">
    <source>
        <dbReference type="ARBA" id="ARBA00022989"/>
    </source>
</evidence>
<evidence type="ECO:0000256" key="4">
    <source>
        <dbReference type="ARBA" id="ARBA00023136"/>
    </source>
</evidence>
<dbReference type="SUPFAM" id="SSF46565">
    <property type="entry name" value="Chaperone J-domain"/>
    <property type="match status" value="1"/>
</dbReference>
<dbReference type="InterPro" id="IPR051100">
    <property type="entry name" value="DnaJ_subfamily_B/C"/>
</dbReference>
<feature type="transmembrane region" description="Helical" evidence="5">
    <location>
        <begin position="126"/>
        <end position="150"/>
    </location>
</feature>
<dbReference type="SMART" id="SM00271">
    <property type="entry name" value="DnaJ"/>
    <property type="match status" value="1"/>
</dbReference>
<evidence type="ECO:0000313" key="7">
    <source>
        <dbReference type="Proteomes" id="UP000887574"/>
    </source>
</evidence>
<dbReference type="Pfam" id="PF09320">
    <property type="entry name" value="DUF1977"/>
    <property type="match status" value="1"/>
</dbReference>
<reference evidence="8" key="1">
    <citation type="submission" date="2022-11" db="UniProtKB">
        <authorList>
            <consortium name="WormBaseParasite"/>
        </authorList>
    </citation>
    <scope>IDENTIFICATION</scope>
</reference>
<dbReference type="GO" id="GO:0071218">
    <property type="term" value="P:cellular response to misfolded protein"/>
    <property type="evidence" value="ECO:0007669"/>
    <property type="project" value="TreeGrafter"/>
</dbReference>
<evidence type="ECO:0000256" key="5">
    <source>
        <dbReference type="SAM" id="Phobius"/>
    </source>
</evidence>